<reference evidence="1 2" key="1">
    <citation type="journal article" date="2013" name="Genome Announc.">
        <title>Draft Genome Sequence of Cyclobacterium qasimii Strain M12-11BT, Isolated from Arctic Marine Sediment.</title>
        <authorList>
            <person name="Shivaji S."/>
            <person name="Ara S."/>
            <person name="Singh A."/>
            <person name="Kumar Pinnaka A."/>
        </authorList>
    </citation>
    <scope>NUCLEOTIDE SEQUENCE [LARGE SCALE GENOMIC DNA]</scope>
    <source>
        <strain evidence="1 2">M12-11B</strain>
    </source>
</reference>
<gene>
    <name evidence="1" type="ORF">ADICYQ_5471</name>
</gene>
<dbReference type="Proteomes" id="UP000014974">
    <property type="component" value="Unassembled WGS sequence"/>
</dbReference>
<name>S7V5U1_9BACT</name>
<evidence type="ECO:0000313" key="2">
    <source>
        <dbReference type="Proteomes" id="UP000014974"/>
    </source>
</evidence>
<comment type="caution">
    <text evidence="1">The sequence shown here is derived from an EMBL/GenBank/DDBJ whole genome shotgun (WGS) entry which is preliminary data.</text>
</comment>
<protein>
    <recommendedName>
        <fullName evidence="3">Neutral/alkaline non-lysosomal ceramidase N-terminal domain-containing protein</fullName>
    </recommendedName>
</protein>
<dbReference type="AlphaFoldDB" id="S7V5U1"/>
<accession>S7V5U1</accession>
<proteinExistence type="predicted"/>
<dbReference type="STRING" id="641524.ADICYQ_5471"/>
<dbReference type="eggNOG" id="COG3356">
    <property type="taxonomic scope" value="Bacteria"/>
</dbReference>
<sequence>MALWTIAFYNPILTKAQSEGLKIGAATKIITPELDSWVQGAGVPKKASSVRDELEANGLYFSKGDFQLLMVSCDFAGIEPDLNVRLREAMGAATGILPRDILISSTHTHGGPSLLKTNYLMPLDTAYMKDLLPWMVALAKEAVAAAQPGKIGWAEGETQIGYNRRLTWADGSHSMHGDASRKDFAGLEGPDDPQHLAMFAADFKGKPFVYTLPQYYPSHNFLCRWCFFS</sequence>
<evidence type="ECO:0008006" key="3">
    <source>
        <dbReference type="Google" id="ProtNLM"/>
    </source>
</evidence>
<organism evidence="1 2">
    <name type="scientific">Cyclobacterium qasimii M12-11B</name>
    <dbReference type="NCBI Taxonomy" id="641524"/>
    <lineage>
        <taxon>Bacteria</taxon>
        <taxon>Pseudomonadati</taxon>
        <taxon>Bacteroidota</taxon>
        <taxon>Cytophagia</taxon>
        <taxon>Cytophagales</taxon>
        <taxon>Cyclobacteriaceae</taxon>
        <taxon>Cyclobacterium</taxon>
    </lineage>
</organism>
<dbReference type="EMBL" id="ATNM01000191">
    <property type="protein sequence ID" value="EPR65550.1"/>
    <property type="molecule type" value="Genomic_DNA"/>
</dbReference>
<evidence type="ECO:0000313" key="1">
    <source>
        <dbReference type="EMBL" id="EPR65550.1"/>
    </source>
</evidence>